<dbReference type="Gene3D" id="3.40.50.300">
    <property type="entry name" value="P-loop containing nucleotide triphosphate hydrolases"/>
    <property type="match status" value="1"/>
</dbReference>
<keyword evidence="3" id="KW-1185">Reference proteome</keyword>
<dbReference type="InterPro" id="IPR027417">
    <property type="entry name" value="P-loop_NTPase"/>
</dbReference>
<dbReference type="SUPFAM" id="SSF52540">
    <property type="entry name" value="P-loop containing nucleoside triphosphate hydrolases"/>
    <property type="match status" value="1"/>
</dbReference>
<reference evidence="2" key="1">
    <citation type="submission" date="2021-02" db="EMBL/GenBank/DDBJ databases">
        <authorList>
            <person name="Dougan E. K."/>
            <person name="Rhodes N."/>
            <person name="Thang M."/>
            <person name="Chan C."/>
        </authorList>
    </citation>
    <scope>NUCLEOTIDE SEQUENCE</scope>
</reference>
<dbReference type="Gene3D" id="3.40.50.1820">
    <property type="entry name" value="alpha/beta hydrolase"/>
    <property type="match status" value="1"/>
</dbReference>
<dbReference type="AlphaFoldDB" id="A0A812LAZ4"/>
<dbReference type="InterPro" id="IPR013744">
    <property type="entry name" value="SidJ"/>
</dbReference>
<dbReference type="Pfam" id="PF08538">
    <property type="entry name" value="DUF1749"/>
    <property type="match status" value="1"/>
</dbReference>
<dbReference type="GO" id="GO:0005524">
    <property type="term" value="F:ATP binding"/>
    <property type="evidence" value="ECO:0007669"/>
    <property type="project" value="InterPro"/>
</dbReference>
<evidence type="ECO:0000313" key="2">
    <source>
        <dbReference type="EMBL" id="CAE7242770.1"/>
    </source>
</evidence>
<dbReference type="PANTHER" id="PTHR31591:SF1">
    <property type="entry name" value="UPF0613 PROTEIN PB24D3.06C"/>
    <property type="match status" value="1"/>
</dbReference>
<organism evidence="2 3">
    <name type="scientific">Symbiodinium pilosum</name>
    <name type="common">Dinoflagellate</name>
    <dbReference type="NCBI Taxonomy" id="2952"/>
    <lineage>
        <taxon>Eukaryota</taxon>
        <taxon>Sar</taxon>
        <taxon>Alveolata</taxon>
        <taxon>Dinophyceae</taxon>
        <taxon>Suessiales</taxon>
        <taxon>Symbiodiniaceae</taxon>
        <taxon>Symbiodinium</taxon>
    </lineage>
</organism>
<dbReference type="SUPFAM" id="SSF53474">
    <property type="entry name" value="alpha/beta-Hydrolases"/>
    <property type="match status" value="1"/>
</dbReference>
<gene>
    <name evidence="2" type="primary">yggC</name>
    <name evidence="2" type="ORF">SPIL2461_LOCUS4299</name>
</gene>
<feature type="domain" description="Phosphoribulokinase/uridine kinase" evidence="1">
    <location>
        <begin position="172"/>
        <end position="356"/>
    </location>
</feature>
<dbReference type="InterPro" id="IPR006083">
    <property type="entry name" value="PRK/URK"/>
</dbReference>
<dbReference type="Proteomes" id="UP000649617">
    <property type="component" value="Unassembled WGS sequence"/>
</dbReference>
<sequence>MARKMISEGRGEEILPRAACQIFGPPDVITAYRFDSLTRRLADDDMFSSDFSEDELKQKLGHVHVPALLVASADDEYVPRTVDASALCLRMAEAMAAGVAEAAECLVLEQGGHGVRGTQAEAYFVEGVVKFISKLNADADGPCLSPLTWEVRLAGALRDRAASLPAGQPLLVALTGMPGSGKSRTSQILLRLLQPDCFVLQMDGFHTKMADLKCRPDAESTINRRGAPDTFDVAPLREALQMIRSGPSKVKLPCFDHAKGDPVEDAMSFDRDLHRVVVVEGLYLLHREDGWHDIPDLFDYKLYLDADIEECIDRVKERNKVIPGYTPQEIEQRCEEVDRANAEVVRLTKGAADLHVGPKVPLTQA</sequence>
<dbReference type="PANTHER" id="PTHR31591">
    <property type="entry name" value="UPF0613 PROTEIN PB24D3.06C"/>
    <property type="match status" value="1"/>
</dbReference>
<protein>
    <submittedName>
        <fullName evidence="2">YggC protein</fullName>
    </submittedName>
</protein>
<dbReference type="OrthoDB" id="10034502at2759"/>
<dbReference type="InterPro" id="IPR029058">
    <property type="entry name" value="AB_hydrolase_fold"/>
</dbReference>
<proteinExistence type="predicted"/>
<comment type="caution">
    <text evidence="2">The sequence shown here is derived from an EMBL/GenBank/DDBJ whole genome shotgun (WGS) entry which is preliminary data.</text>
</comment>
<evidence type="ECO:0000259" key="1">
    <source>
        <dbReference type="Pfam" id="PF00485"/>
    </source>
</evidence>
<dbReference type="Pfam" id="PF00485">
    <property type="entry name" value="PRK"/>
    <property type="match status" value="1"/>
</dbReference>
<dbReference type="GO" id="GO:0016301">
    <property type="term" value="F:kinase activity"/>
    <property type="evidence" value="ECO:0007669"/>
    <property type="project" value="InterPro"/>
</dbReference>
<accession>A0A812LAZ4</accession>
<evidence type="ECO:0000313" key="3">
    <source>
        <dbReference type="Proteomes" id="UP000649617"/>
    </source>
</evidence>
<dbReference type="EMBL" id="CAJNIZ010005577">
    <property type="protein sequence ID" value="CAE7242770.1"/>
    <property type="molecule type" value="Genomic_DNA"/>
</dbReference>
<name>A0A812LAZ4_SYMPI</name>